<sequence>MMKIFPFIMLFLLVYSCSPKMFRLATPDDKANFGISKPSKAVFFVENEKITAPEDRIIDHKEIADRLYRQLGGATDRLMVARTNAKTFKFSNGTTTWFVDTQNFPKRTAMILFDGKNEPLIEYNPKNYERLVTTYLSEDLKMKQKSEREDQTARKEASDNWNSMEAVPFTPDQKYADRIISHNNTVYYPLLNFEDGGNCNGKFRNIIYWDEKQEKISYTADLTYRNGKMLEYMYSREGMKSVQKYYLNTVGLLDSIVTSENGKREMKLNFKYLPDQFVIHSSYGSREEFHLNAKGQVDVKYDFDKKNKITKEIHYTYDGLGRVLKEKSIYNGESPITNTYQYDSDTRKMYSKLTIQRKEGKILSENKAEIIDGKQIFTLIADGKIQNKSISTLNSNCEGKVITYDSSGKVVSVSVQKRR</sequence>
<feature type="region of interest" description="Disordered" evidence="1">
    <location>
        <begin position="143"/>
        <end position="165"/>
    </location>
</feature>
<organism evidence="2 3">
    <name type="scientific">Chryseobacterium nakagawai</name>
    <dbReference type="NCBI Taxonomy" id="1241982"/>
    <lineage>
        <taxon>Bacteria</taxon>
        <taxon>Pseudomonadati</taxon>
        <taxon>Bacteroidota</taxon>
        <taxon>Flavobacteriia</taxon>
        <taxon>Flavobacteriales</taxon>
        <taxon>Weeksellaceae</taxon>
        <taxon>Chryseobacterium group</taxon>
        <taxon>Chryseobacterium</taxon>
    </lineage>
</organism>
<gene>
    <name evidence="2" type="ORF">EG343_06510</name>
</gene>
<proteinExistence type="predicted"/>
<accession>A0AAD0YM34</accession>
<evidence type="ECO:0000313" key="2">
    <source>
        <dbReference type="EMBL" id="AZA90293.1"/>
    </source>
</evidence>
<feature type="compositionally biased region" description="Basic and acidic residues" evidence="1">
    <location>
        <begin position="143"/>
        <end position="158"/>
    </location>
</feature>
<keyword evidence="3" id="KW-1185">Reference proteome</keyword>
<evidence type="ECO:0000256" key="1">
    <source>
        <dbReference type="SAM" id="MobiDB-lite"/>
    </source>
</evidence>
<dbReference type="AlphaFoldDB" id="A0AAD0YM34"/>
<evidence type="ECO:0000313" key="3">
    <source>
        <dbReference type="Proteomes" id="UP000278288"/>
    </source>
</evidence>
<dbReference type="EMBL" id="CP033923">
    <property type="protein sequence ID" value="AZA90293.1"/>
    <property type="molecule type" value="Genomic_DNA"/>
</dbReference>
<protein>
    <submittedName>
        <fullName evidence="2">Uncharacterized protein</fullName>
    </submittedName>
</protein>
<dbReference type="Proteomes" id="UP000278288">
    <property type="component" value="Chromosome"/>
</dbReference>
<dbReference type="PROSITE" id="PS51257">
    <property type="entry name" value="PROKAR_LIPOPROTEIN"/>
    <property type="match status" value="1"/>
</dbReference>
<dbReference type="RefSeq" id="WP_123856937.1">
    <property type="nucleotide sequence ID" value="NZ_CP033923.1"/>
</dbReference>
<name>A0AAD0YM34_CHRNA</name>
<dbReference type="KEGG" id="cnk:EG343_06510"/>
<reference evidence="2 3" key="1">
    <citation type="submission" date="2018-11" db="EMBL/GenBank/DDBJ databases">
        <title>Proposal to divide the Flavobacteriaceae and reorganize its genera based on Amino Acid Identity values calculated from whole genome sequences.</title>
        <authorList>
            <person name="Nicholson A.C."/>
            <person name="Gulvik C.A."/>
            <person name="Whitney A.M."/>
            <person name="Humrighouse B.W."/>
            <person name="Bell M."/>
            <person name="Holmes B."/>
            <person name="Steigerwalt A.G."/>
            <person name="Villarma A."/>
            <person name="Sheth M."/>
            <person name="Batra D."/>
            <person name="Pryor J."/>
            <person name="Bernardet J.-F."/>
            <person name="Hugo C."/>
            <person name="Kampfer P."/>
            <person name="Newman J."/>
            <person name="McQuiston J.R."/>
        </authorList>
    </citation>
    <scope>NUCLEOTIDE SEQUENCE [LARGE SCALE GENOMIC DNA]</scope>
    <source>
        <strain evidence="2 3">G0041</strain>
    </source>
</reference>